<dbReference type="AlphaFoldDB" id="A0A176VJL5"/>
<evidence type="ECO:0000313" key="2">
    <source>
        <dbReference type="Proteomes" id="UP000077202"/>
    </source>
</evidence>
<gene>
    <name evidence="1" type="ORF">AXG93_3661s1290</name>
</gene>
<proteinExistence type="predicted"/>
<dbReference type="Proteomes" id="UP000077202">
    <property type="component" value="Unassembled WGS sequence"/>
</dbReference>
<keyword evidence="2" id="KW-1185">Reference proteome</keyword>
<comment type="caution">
    <text evidence="1">The sequence shown here is derived from an EMBL/GenBank/DDBJ whole genome shotgun (WGS) entry which is preliminary data.</text>
</comment>
<name>A0A176VJL5_MARPO</name>
<reference evidence="1" key="1">
    <citation type="submission" date="2016-03" db="EMBL/GenBank/DDBJ databases">
        <title>Mechanisms controlling the formation of the plant cell surface in tip-growing cells are functionally conserved among land plants.</title>
        <authorList>
            <person name="Honkanen S."/>
            <person name="Jones V.A."/>
            <person name="Morieri G."/>
            <person name="Champion C."/>
            <person name="Hetherington A.J."/>
            <person name="Kelly S."/>
            <person name="Saint-Marcoux D."/>
            <person name="Proust H."/>
            <person name="Prescott H."/>
            <person name="Dolan L."/>
        </authorList>
    </citation>
    <scope>NUCLEOTIDE SEQUENCE [LARGE SCALE GENOMIC DNA]</scope>
    <source>
        <tissue evidence="1">Whole gametophyte</tissue>
    </source>
</reference>
<organism evidence="1 2">
    <name type="scientific">Marchantia polymorpha subsp. ruderalis</name>
    <dbReference type="NCBI Taxonomy" id="1480154"/>
    <lineage>
        <taxon>Eukaryota</taxon>
        <taxon>Viridiplantae</taxon>
        <taxon>Streptophyta</taxon>
        <taxon>Embryophyta</taxon>
        <taxon>Marchantiophyta</taxon>
        <taxon>Marchantiopsida</taxon>
        <taxon>Marchantiidae</taxon>
        <taxon>Marchantiales</taxon>
        <taxon>Marchantiaceae</taxon>
        <taxon>Marchantia</taxon>
    </lineage>
</organism>
<accession>A0A176VJL5</accession>
<dbReference type="EMBL" id="LVLJ01003529">
    <property type="protein sequence ID" value="OAE21104.1"/>
    <property type="molecule type" value="Genomic_DNA"/>
</dbReference>
<sequence>MGDASWMRIFGGNVWQPGALSYPSAPAEACAVGCTIRLIQAEPLSSGVAQFFHSPYTAQKQVSLISRCCSDDAHRFEPLRVTESLVGILIGKFSAIGAIGRSLETFRRNMSPSWCQSLLQIQPSNVVRWDGKFLELVPCLMSGGAGCLGNPYCHWSPHWHAGGGGDVEVNS</sequence>
<evidence type="ECO:0000313" key="1">
    <source>
        <dbReference type="EMBL" id="OAE21104.1"/>
    </source>
</evidence>
<protein>
    <submittedName>
        <fullName evidence="1">Uncharacterized protein</fullName>
    </submittedName>
</protein>